<evidence type="ECO:0000313" key="4">
    <source>
        <dbReference type="Proteomes" id="UP000732298"/>
    </source>
</evidence>
<dbReference type="EMBL" id="JACQPB010000029">
    <property type="protein sequence ID" value="MBI4210309.1"/>
    <property type="molecule type" value="Genomic_DNA"/>
</dbReference>
<evidence type="ECO:0000256" key="1">
    <source>
        <dbReference type="SAM" id="MobiDB-lite"/>
    </source>
</evidence>
<dbReference type="AlphaFoldDB" id="A0A8T3YQ70"/>
<keyword evidence="2" id="KW-0812">Transmembrane</keyword>
<proteinExistence type="predicted"/>
<dbReference type="Proteomes" id="UP000732298">
    <property type="component" value="Unassembled WGS sequence"/>
</dbReference>
<gene>
    <name evidence="3" type="ORF">HY544_02265</name>
</gene>
<feature type="transmembrane region" description="Helical" evidence="2">
    <location>
        <begin position="468"/>
        <end position="487"/>
    </location>
</feature>
<keyword evidence="2" id="KW-0472">Membrane</keyword>
<comment type="caution">
    <text evidence="3">The sequence shown here is derived from an EMBL/GenBank/DDBJ whole genome shotgun (WGS) entry which is preliminary data.</text>
</comment>
<evidence type="ECO:0008006" key="5">
    <source>
        <dbReference type="Google" id="ProtNLM"/>
    </source>
</evidence>
<accession>A0A8T3YQ70</accession>
<protein>
    <recommendedName>
        <fullName evidence="5">DUF11 domain-containing protein</fullName>
    </recommendedName>
</protein>
<name>A0A8T3YQ70_9ARCH</name>
<organism evidence="3 4">
    <name type="scientific">Candidatus Iainarchaeum sp</name>
    <dbReference type="NCBI Taxonomy" id="3101447"/>
    <lineage>
        <taxon>Archaea</taxon>
        <taxon>Candidatus Iainarchaeota</taxon>
        <taxon>Candidatus Iainarchaeia</taxon>
        <taxon>Candidatus Iainarchaeales</taxon>
        <taxon>Candidatus Iainarchaeaceae</taxon>
        <taxon>Candidatus Iainarchaeum</taxon>
    </lineage>
</organism>
<sequence>MRIVLLALLLVALVYSADAAVFKEKVFDAFAYEDKLYVTSNNQTFSVDFSGENKVVVSLDGGSFVVSAGDCVQQAGYNVCFDNFTFSHWDRNVTNTRVYKAKLAIDAYIAKVNLTRIAPSELLLGRQFTVISVMQNVGEASASSVFFQDSYPAEFDVSLVSDCQIAGNNVSWRGELAAGEAVKCSYILRPKSNVSFSSVARVEYMNGIGFAREESSASIMVPDYPIKAGFSASNLSPEVGEEITVNFSLSSSKNLSVAYSVDVGSGLIPVKTDNSLSADGRFFSFNGKMLENEVRVFQNKFAVEKAGLIPVSSSAEFSVDGLQQKFESSVFVNGSLKPLYVRVGRQSLPSGSRLSVFVINPANKPLVDLRLELHGLVEANESVLRIEGLSHKEFDYVVDAADGSYNLTSLVRYKSLFGQSFAYSSVEPVSVASAAAEQNVSASRPSAPVESEPVRVDFSAGVRRTNRIFFVLAGVILFVVLLGVVVAKLRKKPGPPPAQSPTPSAGDSDDPLYEVRESLK</sequence>
<evidence type="ECO:0000313" key="3">
    <source>
        <dbReference type="EMBL" id="MBI4210309.1"/>
    </source>
</evidence>
<reference evidence="3" key="1">
    <citation type="submission" date="2020-07" db="EMBL/GenBank/DDBJ databases">
        <title>Huge and variable diversity of episymbiotic CPR bacteria and DPANN archaea in groundwater ecosystems.</title>
        <authorList>
            <person name="He C.Y."/>
            <person name="Keren R."/>
            <person name="Whittaker M."/>
            <person name="Farag I.F."/>
            <person name="Doudna J."/>
            <person name="Cate J.H.D."/>
            <person name="Banfield J.F."/>
        </authorList>
    </citation>
    <scope>NUCLEOTIDE SEQUENCE</scope>
    <source>
        <strain evidence="3">NC_groundwater_1296_Ag_S-0.2um_52_80</strain>
    </source>
</reference>
<evidence type="ECO:0000256" key="2">
    <source>
        <dbReference type="SAM" id="Phobius"/>
    </source>
</evidence>
<keyword evidence="2" id="KW-1133">Transmembrane helix</keyword>
<feature type="region of interest" description="Disordered" evidence="1">
    <location>
        <begin position="491"/>
        <end position="520"/>
    </location>
</feature>